<gene>
    <name evidence="1" type="ORF">METZ01_LOCUS162953</name>
</gene>
<reference evidence="1" key="1">
    <citation type="submission" date="2018-05" db="EMBL/GenBank/DDBJ databases">
        <authorList>
            <person name="Lanie J.A."/>
            <person name="Ng W.-L."/>
            <person name="Kazmierczak K.M."/>
            <person name="Andrzejewski T.M."/>
            <person name="Davidsen T.M."/>
            <person name="Wayne K.J."/>
            <person name="Tettelin H."/>
            <person name="Glass J.I."/>
            <person name="Rusch D."/>
            <person name="Podicherti R."/>
            <person name="Tsui H.-C.T."/>
            <person name="Winkler M.E."/>
        </authorList>
    </citation>
    <scope>NUCLEOTIDE SEQUENCE</scope>
</reference>
<protein>
    <recommendedName>
        <fullName evidence="2">Bacterial Ig domain-containing protein</fullName>
    </recommendedName>
</protein>
<organism evidence="1">
    <name type="scientific">marine metagenome</name>
    <dbReference type="NCBI Taxonomy" id="408172"/>
    <lineage>
        <taxon>unclassified sequences</taxon>
        <taxon>metagenomes</taxon>
        <taxon>ecological metagenomes</taxon>
    </lineage>
</organism>
<dbReference type="EMBL" id="UINC01028681">
    <property type="protein sequence ID" value="SVB10099.1"/>
    <property type="molecule type" value="Genomic_DNA"/>
</dbReference>
<feature type="non-terminal residue" evidence="1">
    <location>
        <position position="86"/>
    </location>
</feature>
<dbReference type="AlphaFoldDB" id="A0A382B8U6"/>
<sequence length="86" mass="9192">MQIQRLFVVVFVIMAGMLPGAASPLQVADVFTDHMVLQRQTPIRVGGSAEPGQQVLVGLANDGAATTTVGADGRWQSSCQHEKRED</sequence>
<dbReference type="InterPro" id="IPR013783">
    <property type="entry name" value="Ig-like_fold"/>
</dbReference>
<proteinExistence type="predicted"/>
<evidence type="ECO:0000313" key="1">
    <source>
        <dbReference type="EMBL" id="SVB10099.1"/>
    </source>
</evidence>
<accession>A0A382B8U6</accession>
<name>A0A382B8U6_9ZZZZ</name>
<evidence type="ECO:0008006" key="2">
    <source>
        <dbReference type="Google" id="ProtNLM"/>
    </source>
</evidence>
<dbReference type="Gene3D" id="2.60.40.10">
    <property type="entry name" value="Immunoglobulins"/>
    <property type="match status" value="1"/>
</dbReference>